<name>A0A8J2J947_9HEXA</name>
<dbReference type="PANTHER" id="PTHR14247">
    <property type="entry name" value="BREAST CANCER ANTI-ESTROGEN RESISTANCE PROTEIN 3 HOMOLOG-LIKE PROTEIN"/>
    <property type="match status" value="1"/>
</dbReference>
<dbReference type="PROSITE" id="PS50001">
    <property type="entry name" value="SH2"/>
    <property type="match status" value="1"/>
</dbReference>
<proteinExistence type="predicted"/>
<dbReference type="EMBL" id="CAJVCH010017185">
    <property type="protein sequence ID" value="CAG7682931.1"/>
    <property type="molecule type" value="Genomic_DNA"/>
</dbReference>
<organism evidence="3 4">
    <name type="scientific">Allacma fusca</name>
    <dbReference type="NCBI Taxonomy" id="39272"/>
    <lineage>
        <taxon>Eukaryota</taxon>
        <taxon>Metazoa</taxon>
        <taxon>Ecdysozoa</taxon>
        <taxon>Arthropoda</taxon>
        <taxon>Hexapoda</taxon>
        <taxon>Collembola</taxon>
        <taxon>Symphypleona</taxon>
        <taxon>Sminthuridae</taxon>
        <taxon>Allacma</taxon>
    </lineage>
</organism>
<protein>
    <recommendedName>
        <fullName evidence="2">SH2 domain-containing protein</fullName>
    </recommendedName>
</protein>
<feature type="domain" description="SH2" evidence="2">
    <location>
        <begin position="29"/>
        <end position="130"/>
    </location>
</feature>
<sequence>MSSVNSNGVREILEWELSLDSRDIRAHAWYHGAMSRQKAEAQLLNNGDFLVRDCSSSGRPGDVVLSCRWDNANLHFLIHKDVVQKDTIYEQLRFRFESDSFDTVPDLITYHVGSGIAISAGSGALITNPRNRTSPLLKAVQKNLIVEGVRSDYVSICRAESEPVPVFSIVEKVSTLERLKQKSLNLSPPVGLIEELESIPEKLLNRIENERNENSGGNIWEKVSSSNFDLNLFSSILLPANDDNVKLDRGLFQIIIARLLESSDRSAALHLTKLDYNLLTGNEGSVDDLENTSKIENNDANELSDGKKIYEKLFHDSQHRWNNIIERSLSFSHFVVATIVMADNPELTINKWINIAGELKSSVGNFFSFASIMRGLLMPQITRSDGNINWLQLRQQFTTATFNFETIFRAAYQGLVKGTECYPPITTISELFLVALILEDVMEMMPSTCISAEESQLQFFCNHLKQIRSLASWSSIQRRNLERQLAETSVDDIVLQDIFRTELHLILLWGSDYPDKSLKERCAQMDSFIKNS</sequence>
<accession>A0A8J2J947</accession>
<dbReference type="Pfam" id="PF00617">
    <property type="entry name" value="RasGEF"/>
    <property type="match status" value="1"/>
</dbReference>
<evidence type="ECO:0000313" key="4">
    <source>
        <dbReference type="Proteomes" id="UP000708208"/>
    </source>
</evidence>
<evidence type="ECO:0000313" key="3">
    <source>
        <dbReference type="EMBL" id="CAG7682931.1"/>
    </source>
</evidence>
<dbReference type="GO" id="GO:0007264">
    <property type="term" value="P:small GTPase-mediated signal transduction"/>
    <property type="evidence" value="ECO:0007669"/>
    <property type="project" value="InterPro"/>
</dbReference>
<dbReference type="FunFam" id="3.30.505.10:FF:000013">
    <property type="entry name" value="SH2 domain-containing protein 3C isoform X1"/>
    <property type="match status" value="1"/>
</dbReference>
<dbReference type="OrthoDB" id="2412973at2759"/>
<keyword evidence="1" id="KW-0727">SH2 domain</keyword>
<dbReference type="InterPro" id="IPR000980">
    <property type="entry name" value="SH2"/>
</dbReference>
<keyword evidence="4" id="KW-1185">Reference proteome</keyword>
<dbReference type="InterPro" id="IPR001895">
    <property type="entry name" value="RASGEF_cat_dom"/>
</dbReference>
<comment type="caution">
    <text evidence="3">The sequence shown here is derived from an EMBL/GenBank/DDBJ whole genome shotgun (WGS) entry which is preliminary data.</text>
</comment>
<evidence type="ECO:0000256" key="1">
    <source>
        <dbReference type="PROSITE-ProRule" id="PRU00191"/>
    </source>
</evidence>
<reference evidence="3" key="1">
    <citation type="submission" date="2021-06" db="EMBL/GenBank/DDBJ databases">
        <authorList>
            <person name="Hodson N. C."/>
            <person name="Mongue J. A."/>
            <person name="Jaron S. K."/>
        </authorList>
    </citation>
    <scope>NUCLEOTIDE SEQUENCE</scope>
</reference>
<dbReference type="PANTHER" id="PTHR14247:SF8">
    <property type="entry name" value="RAS-GEF DOMAIN-CONTAINING PROTEIN"/>
    <property type="match status" value="1"/>
</dbReference>
<evidence type="ECO:0000259" key="2">
    <source>
        <dbReference type="PROSITE" id="PS50001"/>
    </source>
</evidence>
<dbReference type="Pfam" id="PF00017">
    <property type="entry name" value="SH2"/>
    <property type="match status" value="1"/>
</dbReference>
<dbReference type="AlphaFoldDB" id="A0A8J2J947"/>
<dbReference type="GO" id="GO:0005085">
    <property type="term" value="F:guanyl-nucleotide exchange factor activity"/>
    <property type="evidence" value="ECO:0007669"/>
    <property type="project" value="InterPro"/>
</dbReference>
<dbReference type="InterPro" id="IPR051853">
    <property type="entry name" value="SH2-Ras-GEF_adapter"/>
</dbReference>
<dbReference type="Proteomes" id="UP000708208">
    <property type="component" value="Unassembled WGS sequence"/>
</dbReference>
<gene>
    <name evidence="3" type="ORF">AFUS01_LOCUS2926</name>
</gene>
<dbReference type="SMART" id="SM00252">
    <property type="entry name" value="SH2"/>
    <property type="match status" value="1"/>
</dbReference>